<keyword evidence="2" id="KW-1185">Reference proteome</keyword>
<dbReference type="EMBL" id="CP031166">
    <property type="protein sequence ID" value="AXV10028.1"/>
    <property type="molecule type" value="Genomic_DNA"/>
</dbReference>
<dbReference type="Proteomes" id="UP000264006">
    <property type="component" value="Plasmid pEDY32-46I"/>
</dbReference>
<evidence type="ECO:0000313" key="1">
    <source>
        <dbReference type="EMBL" id="AXV10028.1"/>
    </source>
</evidence>
<proteinExistence type="predicted"/>
<name>A0A346Y6D1_9ACTN</name>
<sequence>MPTALPVRTDRVVVVTDAPPASAVSLGPAAAILAEVASNQAVFGHVFGIPVWQLRRILAQAAIDATIARRVAFVCAAAMLDATIAPDRPGTLAQRAIAGLDAMPVDHPAAITVALIVGADPDLEHAVAHAARKLPAWIADWTGTGR</sequence>
<protein>
    <submittedName>
        <fullName evidence="1">Uncharacterized protein</fullName>
    </submittedName>
</protein>
<organism evidence="1 2">
    <name type="scientific">Euzebya pacifica</name>
    <dbReference type="NCBI Taxonomy" id="1608957"/>
    <lineage>
        <taxon>Bacteria</taxon>
        <taxon>Bacillati</taxon>
        <taxon>Actinomycetota</taxon>
        <taxon>Nitriliruptoria</taxon>
        <taxon>Euzebyales</taxon>
    </lineage>
</organism>
<gene>
    <name evidence="1" type="ORF">DVS28_b0258</name>
</gene>
<geneLocation type="plasmid" evidence="2">
    <name>pedy32-46i</name>
</geneLocation>
<dbReference type="KEGG" id="euz:DVS28_b0258"/>
<reference evidence="1 2" key="1">
    <citation type="submission" date="2018-09" db="EMBL/GenBank/DDBJ databases">
        <title>Complete genome sequence of Euzebya sp. DY32-46 isolated from seawater of Pacific Ocean.</title>
        <authorList>
            <person name="Xu L."/>
            <person name="Wu Y.-H."/>
            <person name="Xu X.-W."/>
        </authorList>
    </citation>
    <scope>NUCLEOTIDE SEQUENCE [LARGE SCALE GENOMIC DNA]</scope>
    <source>
        <strain evidence="1 2">DY32-46</strain>
        <plasmid evidence="2">pedy32-46i</plasmid>
    </source>
</reference>
<keyword evidence="1" id="KW-0614">Plasmid</keyword>
<accession>A0A346Y6D1</accession>
<dbReference type="RefSeq" id="WP_114594623.1">
    <property type="nucleotide sequence ID" value="NZ_CP031166.1"/>
</dbReference>
<dbReference type="AlphaFoldDB" id="A0A346Y6D1"/>
<evidence type="ECO:0000313" key="2">
    <source>
        <dbReference type="Proteomes" id="UP000264006"/>
    </source>
</evidence>